<evidence type="ECO:0000256" key="5">
    <source>
        <dbReference type="ARBA" id="ARBA00022833"/>
    </source>
</evidence>
<keyword evidence="2 7" id="KW-0645">Protease</keyword>
<dbReference type="Gene3D" id="1.10.1370.10">
    <property type="entry name" value="Neurolysin, domain 3"/>
    <property type="match status" value="1"/>
</dbReference>
<accession>A0A1D7QD73</accession>
<reference evidence="9 10" key="1">
    <citation type="submission" date="2016-08" db="EMBL/GenBank/DDBJ databases">
        <authorList>
            <person name="Seilhamer J.J."/>
        </authorList>
    </citation>
    <scope>NUCLEOTIDE SEQUENCE [LARGE SCALE GENOMIC DNA]</scope>
    <source>
        <strain evidence="9 10">DX4</strain>
    </source>
</reference>
<evidence type="ECO:0000259" key="8">
    <source>
        <dbReference type="Pfam" id="PF01432"/>
    </source>
</evidence>
<comment type="similarity">
    <text evidence="1 7">Belongs to the peptidase M3 family.</text>
</comment>
<protein>
    <submittedName>
        <fullName evidence="9">Peptidase M3</fullName>
    </submittedName>
</protein>
<dbReference type="GO" id="GO:0046872">
    <property type="term" value="F:metal ion binding"/>
    <property type="evidence" value="ECO:0007669"/>
    <property type="project" value="UniProtKB-UniRule"/>
</dbReference>
<keyword evidence="5 7" id="KW-0862">Zinc</keyword>
<evidence type="ECO:0000256" key="3">
    <source>
        <dbReference type="ARBA" id="ARBA00022723"/>
    </source>
</evidence>
<dbReference type="OrthoDB" id="9773538at2"/>
<evidence type="ECO:0000313" key="10">
    <source>
        <dbReference type="Proteomes" id="UP000094313"/>
    </source>
</evidence>
<gene>
    <name evidence="9" type="ORF">BFS30_04980</name>
</gene>
<evidence type="ECO:0000256" key="6">
    <source>
        <dbReference type="ARBA" id="ARBA00023049"/>
    </source>
</evidence>
<evidence type="ECO:0000313" key="9">
    <source>
        <dbReference type="EMBL" id="AOM76565.1"/>
    </source>
</evidence>
<dbReference type="Gene3D" id="3.40.390.10">
    <property type="entry name" value="Collagenase (Catalytic Domain)"/>
    <property type="match status" value="1"/>
</dbReference>
<dbReference type="SUPFAM" id="SSF55486">
    <property type="entry name" value="Metalloproteases ('zincins'), catalytic domain"/>
    <property type="match status" value="1"/>
</dbReference>
<dbReference type="InterPro" id="IPR034005">
    <property type="entry name" value="M3A_DCP"/>
</dbReference>
<dbReference type="GO" id="GO:0005829">
    <property type="term" value="C:cytosol"/>
    <property type="evidence" value="ECO:0007669"/>
    <property type="project" value="TreeGrafter"/>
</dbReference>
<dbReference type="CDD" id="cd06456">
    <property type="entry name" value="M3A_DCP"/>
    <property type="match status" value="1"/>
</dbReference>
<dbReference type="EMBL" id="CP017141">
    <property type="protein sequence ID" value="AOM76565.1"/>
    <property type="molecule type" value="Genomic_DNA"/>
</dbReference>
<dbReference type="GO" id="GO:0004222">
    <property type="term" value="F:metalloendopeptidase activity"/>
    <property type="evidence" value="ECO:0007669"/>
    <property type="project" value="InterPro"/>
</dbReference>
<evidence type="ECO:0000256" key="7">
    <source>
        <dbReference type="RuleBase" id="RU003435"/>
    </source>
</evidence>
<dbReference type="Proteomes" id="UP000094313">
    <property type="component" value="Chromosome"/>
</dbReference>
<dbReference type="RefSeq" id="WP_069378261.1">
    <property type="nucleotide sequence ID" value="NZ_CP017141.1"/>
</dbReference>
<keyword evidence="6 7" id="KW-0482">Metalloprotease</keyword>
<dbReference type="PANTHER" id="PTHR43660:SF1">
    <property type="entry name" value="DIPEPTIDYL CARBOXYPEPTIDASE"/>
    <property type="match status" value="1"/>
</dbReference>
<evidence type="ECO:0000256" key="4">
    <source>
        <dbReference type="ARBA" id="ARBA00022801"/>
    </source>
</evidence>
<dbReference type="Gene3D" id="1.10.1370.40">
    <property type="match status" value="1"/>
</dbReference>
<evidence type="ECO:0000256" key="1">
    <source>
        <dbReference type="ARBA" id="ARBA00006040"/>
    </source>
</evidence>
<keyword evidence="10" id="KW-1185">Reference proteome</keyword>
<keyword evidence="4 7" id="KW-0378">Hydrolase</keyword>
<keyword evidence="3 7" id="KW-0479">Metal-binding</keyword>
<dbReference type="AlphaFoldDB" id="A0A1D7QD73"/>
<dbReference type="KEGG" id="psty:BFS30_04980"/>
<organism evidence="9 10">
    <name type="scientific">Pedobacter steynii</name>
    <dbReference type="NCBI Taxonomy" id="430522"/>
    <lineage>
        <taxon>Bacteria</taxon>
        <taxon>Pseudomonadati</taxon>
        <taxon>Bacteroidota</taxon>
        <taxon>Sphingobacteriia</taxon>
        <taxon>Sphingobacteriales</taxon>
        <taxon>Sphingobacteriaceae</taxon>
        <taxon>Pedobacter</taxon>
    </lineage>
</organism>
<dbReference type="InterPro" id="IPR045090">
    <property type="entry name" value="Pept_M3A_M3B"/>
</dbReference>
<comment type="cofactor">
    <cofactor evidence="7">
        <name>Zn(2+)</name>
        <dbReference type="ChEBI" id="CHEBI:29105"/>
    </cofactor>
    <text evidence="7">Binds 1 zinc ion.</text>
</comment>
<proteinExistence type="inferred from homology"/>
<evidence type="ECO:0000256" key="2">
    <source>
        <dbReference type="ARBA" id="ARBA00022670"/>
    </source>
</evidence>
<dbReference type="InterPro" id="IPR001567">
    <property type="entry name" value="Pept_M3A_M3B_dom"/>
</dbReference>
<sequence>MKLKKGIPSMIVVCGMLLVTEKTVKGQNSNPFMEEYDTPYGVPPFDKITTAHFVPAFQEGMKQQQQATTTIYRQRSVPTFENTIEALEKSGKLLNRVSAVFFNLSSANTSSELEAISKQMAPELSRHSDDIYLNPDLFKRVKMVYDKRDGLKLNVEQKRLLEKTYKNFVRSGANLNAAQQIKMREINKEFSLLTLNFGQHLLAEVNAFELIIDHEKDLAGLPESVKAAAAQSAKQSGKTNKWRFTLRTPSVMPFLQYSENRVLREKIYKAYINRGNNNDVNDNKEIISRIVALRAEKASLLGYSSHADFVLEESMAKSPKEAYDLLNGLWDAAFPVAKQEAAEMQAMMDKEGKNEKLEAWDWSHYADKIRKERYNYDAEELRPYFKLDNVQDGFFKVANKLYGITFKALADLPVYHKDVTAYQVKEADGSHIGIIYMDFFTRASKRGGAWMTSYATQSYQDGKRVSPVVSIVCNFSGPNGDEPALFTADEVTTFYHEMGHALHGLLSDVKYRSLAGTSVPRDFVELPSQVMEHFAFEPEVLQFYAKHYKTGVIVPQELITRMKNAGKFNQGFETVEYLAASLLDMGFHTLPAGKEINATKFETAEMNRYGLIRQIAPRYRSTYFQHIFASGYSAGYYSYIWSAVLDSDAFAAFKETGNIFDPAVAKSFRKNVLEKGGTIEPMDLYKAFRGKEPDMKHLLKDRGLDKAL</sequence>
<name>A0A1D7QD73_9SPHI</name>
<dbReference type="InterPro" id="IPR024077">
    <property type="entry name" value="Neurolysin/TOP_dom2"/>
</dbReference>
<dbReference type="InterPro" id="IPR024079">
    <property type="entry name" value="MetalloPept_cat_dom_sf"/>
</dbReference>
<dbReference type="Pfam" id="PF01432">
    <property type="entry name" value="Peptidase_M3"/>
    <property type="match status" value="1"/>
</dbReference>
<dbReference type="GO" id="GO:0004180">
    <property type="term" value="F:carboxypeptidase activity"/>
    <property type="evidence" value="ECO:0007669"/>
    <property type="project" value="TreeGrafter"/>
</dbReference>
<feature type="domain" description="Peptidase M3A/M3B catalytic" evidence="8">
    <location>
        <begin position="254"/>
        <end position="703"/>
    </location>
</feature>
<dbReference type="FunFam" id="3.40.390.10:FF:000009">
    <property type="entry name" value="Oligopeptidase A"/>
    <property type="match status" value="1"/>
</dbReference>
<dbReference type="GO" id="GO:0006508">
    <property type="term" value="P:proteolysis"/>
    <property type="evidence" value="ECO:0007669"/>
    <property type="project" value="UniProtKB-KW"/>
</dbReference>
<dbReference type="PANTHER" id="PTHR43660">
    <property type="entry name" value="DIPEPTIDYL CARBOXYPEPTIDASE"/>
    <property type="match status" value="1"/>
</dbReference>